<sequence length="39" mass="4240">MRSVLFAGVSVFLLTFPVLAQREPVAAVTGSQFETFPEP</sequence>
<accession>A0A0P1HM43</accession>
<dbReference type="Proteomes" id="UP000051326">
    <property type="component" value="Unassembled WGS sequence"/>
</dbReference>
<dbReference type="STRING" id="1396826.PHA8399_02420"/>
<dbReference type="AlphaFoldDB" id="A0A0P1HM43"/>
<reference evidence="1 2" key="1">
    <citation type="submission" date="2015-09" db="EMBL/GenBank/DDBJ databases">
        <authorList>
            <consortium name="Swine Surveillance"/>
        </authorList>
    </citation>
    <scope>NUCLEOTIDE SEQUENCE [LARGE SCALE GENOMIC DNA]</scope>
    <source>
        <strain evidence="1 2">CECT 8399</strain>
    </source>
</reference>
<dbReference type="EMBL" id="CYSR01000022">
    <property type="protein sequence ID" value="CUI00293.1"/>
    <property type="molecule type" value="Genomic_DNA"/>
</dbReference>
<gene>
    <name evidence="1" type="ORF">PHA8399_02420</name>
</gene>
<evidence type="ECO:0000313" key="2">
    <source>
        <dbReference type="Proteomes" id="UP000051326"/>
    </source>
</evidence>
<evidence type="ECO:0000313" key="1">
    <source>
        <dbReference type="EMBL" id="CUI00293.1"/>
    </source>
</evidence>
<name>A0A0P1HM43_9RHOB</name>
<protein>
    <submittedName>
        <fullName evidence="1">Uncharacterized protein</fullName>
    </submittedName>
</protein>
<organism evidence="1 2">
    <name type="scientific">Leisingera aquaemixtae</name>
    <dbReference type="NCBI Taxonomy" id="1396826"/>
    <lineage>
        <taxon>Bacteria</taxon>
        <taxon>Pseudomonadati</taxon>
        <taxon>Pseudomonadota</taxon>
        <taxon>Alphaproteobacteria</taxon>
        <taxon>Rhodobacterales</taxon>
        <taxon>Roseobacteraceae</taxon>
        <taxon>Leisingera</taxon>
    </lineage>
</organism>
<proteinExistence type="predicted"/>